<name>A0ABY7BKH7_9FIRM</name>
<accession>A0ABY7BKH7</accession>
<sequence>MNTVQEQQESDMFELAPDIYELILPDTFHEEADYIYLGAENYCRVYVLDIDYPSEMYVGFLTVFLTKAR</sequence>
<keyword evidence="2" id="KW-1185">Reference proteome</keyword>
<protein>
    <submittedName>
        <fullName evidence="1">Uncharacterized protein</fullName>
    </submittedName>
</protein>
<organism evidence="1 2">
    <name type="scientific">Caldicellulosiruptor morganii</name>
    <dbReference type="NCBI Taxonomy" id="1387555"/>
    <lineage>
        <taxon>Bacteria</taxon>
        <taxon>Bacillati</taxon>
        <taxon>Bacillota</taxon>
        <taxon>Bacillota incertae sedis</taxon>
        <taxon>Caldicellulosiruptorales</taxon>
        <taxon>Caldicellulosiruptoraceae</taxon>
        <taxon>Caldicellulosiruptor</taxon>
    </lineage>
</organism>
<dbReference type="EMBL" id="CP113865">
    <property type="protein sequence ID" value="WAM33342.1"/>
    <property type="molecule type" value="Genomic_DNA"/>
</dbReference>
<dbReference type="RefSeq" id="WP_241765519.1">
    <property type="nucleotide sequence ID" value="NZ_CP113865.1"/>
</dbReference>
<reference evidence="1" key="1">
    <citation type="submission" date="2022-12" db="EMBL/GenBank/DDBJ databases">
        <authorList>
            <person name="Bing R.G."/>
            <person name="Willard D.J."/>
            <person name="Manesh M.J.H."/>
            <person name="Laemthong T."/>
            <person name="Crosby J.R."/>
            <person name="Kelly R.M."/>
        </authorList>
    </citation>
    <scope>NUCLEOTIDE SEQUENCE</scope>
    <source>
        <strain evidence="1">DSM 8990</strain>
    </source>
</reference>
<gene>
    <name evidence="1" type="ORF">OTK00_001837</name>
</gene>
<evidence type="ECO:0000313" key="2">
    <source>
        <dbReference type="Proteomes" id="UP001164909"/>
    </source>
</evidence>
<dbReference type="Proteomes" id="UP001164909">
    <property type="component" value="Chromosome"/>
</dbReference>
<proteinExistence type="predicted"/>
<evidence type="ECO:0000313" key="1">
    <source>
        <dbReference type="EMBL" id="WAM33342.1"/>
    </source>
</evidence>